<dbReference type="InterPro" id="IPR019734">
    <property type="entry name" value="TPR_rpt"/>
</dbReference>
<evidence type="ECO:0000256" key="1">
    <source>
        <dbReference type="ARBA" id="ARBA00000900"/>
    </source>
</evidence>
<evidence type="ECO:0000256" key="4">
    <source>
        <dbReference type="ARBA" id="ARBA00022786"/>
    </source>
</evidence>
<accession>A0A6A6HG91</accession>
<dbReference type="GO" id="GO:0071218">
    <property type="term" value="P:cellular response to misfolded protein"/>
    <property type="evidence" value="ECO:0007669"/>
    <property type="project" value="TreeGrafter"/>
</dbReference>
<sequence>MAHLAEKLKEEGNALFKTGDYVAATSKYSAAIQKDPTNPFLFTNRAYARIKLEEWSPVIDDCLKSLELNPNNNIKAYYYLAQAQMGLKHPNEALTSALTAYNVALFTRSTSTNSAAELVTSCKKAKFEARERDRLRTRGALRVLLEDKLQQDLDEELESINEKLKSGDMRGHDADQERRWAREAWKKNVDELRSTFAVADPQNQPHREVPDYFLDGITFEVMNDPVVTKNGQSYDRTTIIEHLKRSPYDPLTREPLTINDLRPNLALRSAIEEFWKNNAGWVVDW</sequence>
<comment type="catalytic activity">
    <reaction evidence="1">
        <text>S-ubiquitinyl-[E2 ubiquitin-conjugating enzyme]-L-cysteine + [acceptor protein]-L-lysine = [E2 ubiquitin-conjugating enzyme]-L-cysteine + N(6)-ubiquitinyl-[acceptor protein]-L-lysine.</text>
        <dbReference type="EC" id="2.3.2.27"/>
    </reaction>
</comment>
<dbReference type="EMBL" id="ML991782">
    <property type="protein sequence ID" value="KAF2236961.1"/>
    <property type="molecule type" value="Genomic_DNA"/>
</dbReference>
<protein>
    <submittedName>
        <fullName evidence="8">U-box-domain-containing protein</fullName>
    </submittedName>
</protein>
<dbReference type="SUPFAM" id="SSF48452">
    <property type="entry name" value="TPR-like"/>
    <property type="match status" value="1"/>
</dbReference>
<keyword evidence="2" id="KW-0808">Transferase</keyword>
<feature type="domain" description="U-box" evidence="7">
    <location>
        <begin position="208"/>
        <end position="281"/>
    </location>
</feature>
<dbReference type="PANTHER" id="PTHR46803">
    <property type="entry name" value="E3 UBIQUITIN-PROTEIN LIGASE CHIP"/>
    <property type="match status" value="1"/>
</dbReference>
<dbReference type="Gene3D" id="1.25.40.10">
    <property type="entry name" value="Tetratricopeptide repeat domain"/>
    <property type="match status" value="1"/>
</dbReference>
<keyword evidence="6" id="KW-0802">TPR repeat</keyword>
<dbReference type="SMART" id="SM00028">
    <property type="entry name" value="TPR"/>
    <property type="match status" value="3"/>
</dbReference>
<dbReference type="InterPro" id="IPR011990">
    <property type="entry name" value="TPR-like_helical_dom_sf"/>
</dbReference>
<dbReference type="PANTHER" id="PTHR46803:SF2">
    <property type="entry name" value="E3 UBIQUITIN-PROTEIN LIGASE CHIP"/>
    <property type="match status" value="1"/>
</dbReference>
<dbReference type="AlphaFoldDB" id="A0A6A6HG91"/>
<feature type="repeat" description="TPR" evidence="6">
    <location>
        <begin position="5"/>
        <end position="38"/>
    </location>
</feature>
<dbReference type="GO" id="GO:0005737">
    <property type="term" value="C:cytoplasm"/>
    <property type="evidence" value="ECO:0007669"/>
    <property type="project" value="TreeGrafter"/>
</dbReference>
<gene>
    <name evidence="8" type="ORF">EV356DRAFT_497229</name>
</gene>
<dbReference type="PROSITE" id="PS50005">
    <property type="entry name" value="TPR"/>
    <property type="match status" value="1"/>
</dbReference>
<evidence type="ECO:0000256" key="5">
    <source>
        <dbReference type="ARBA" id="ARBA00023110"/>
    </source>
</evidence>
<evidence type="ECO:0000256" key="6">
    <source>
        <dbReference type="PROSITE-ProRule" id="PRU00339"/>
    </source>
</evidence>
<dbReference type="InterPro" id="IPR003613">
    <property type="entry name" value="Ubox_domain"/>
</dbReference>
<dbReference type="PROSITE" id="PS51698">
    <property type="entry name" value="U_BOX"/>
    <property type="match status" value="1"/>
</dbReference>
<dbReference type="GO" id="GO:0045862">
    <property type="term" value="P:positive regulation of proteolysis"/>
    <property type="evidence" value="ECO:0007669"/>
    <property type="project" value="TreeGrafter"/>
</dbReference>
<evidence type="ECO:0000259" key="7">
    <source>
        <dbReference type="PROSITE" id="PS51698"/>
    </source>
</evidence>
<evidence type="ECO:0000256" key="2">
    <source>
        <dbReference type="ARBA" id="ARBA00022679"/>
    </source>
</evidence>
<dbReference type="Proteomes" id="UP000800092">
    <property type="component" value="Unassembled WGS sequence"/>
</dbReference>
<proteinExistence type="predicted"/>
<evidence type="ECO:0000313" key="9">
    <source>
        <dbReference type="Proteomes" id="UP000800092"/>
    </source>
</evidence>
<dbReference type="SUPFAM" id="SSF57850">
    <property type="entry name" value="RING/U-box"/>
    <property type="match status" value="1"/>
</dbReference>
<evidence type="ECO:0000256" key="3">
    <source>
        <dbReference type="ARBA" id="ARBA00022737"/>
    </source>
</evidence>
<dbReference type="GO" id="GO:0051087">
    <property type="term" value="F:protein-folding chaperone binding"/>
    <property type="evidence" value="ECO:0007669"/>
    <property type="project" value="TreeGrafter"/>
</dbReference>
<keyword evidence="3" id="KW-0677">Repeat</keyword>
<keyword evidence="5" id="KW-0413">Isomerase</keyword>
<dbReference type="GO" id="GO:0000209">
    <property type="term" value="P:protein polyubiquitination"/>
    <property type="evidence" value="ECO:0007669"/>
    <property type="project" value="TreeGrafter"/>
</dbReference>
<keyword evidence="9" id="KW-1185">Reference proteome</keyword>
<dbReference type="GO" id="GO:0043161">
    <property type="term" value="P:proteasome-mediated ubiquitin-dependent protein catabolic process"/>
    <property type="evidence" value="ECO:0007669"/>
    <property type="project" value="TreeGrafter"/>
</dbReference>
<evidence type="ECO:0000313" key="8">
    <source>
        <dbReference type="EMBL" id="KAF2236961.1"/>
    </source>
</evidence>
<keyword evidence="5" id="KW-0697">Rotamase</keyword>
<keyword evidence="4" id="KW-0833">Ubl conjugation pathway</keyword>
<name>A0A6A6HG91_VIRVR</name>
<organism evidence="8 9">
    <name type="scientific">Viridothelium virens</name>
    <name type="common">Speckled blister lichen</name>
    <name type="synonym">Trypethelium virens</name>
    <dbReference type="NCBI Taxonomy" id="1048519"/>
    <lineage>
        <taxon>Eukaryota</taxon>
        <taxon>Fungi</taxon>
        <taxon>Dikarya</taxon>
        <taxon>Ascomycota</taxon>
        <taxon>Pezizomycotina</taxon>
        <taxon>Dothideomycetes</taxon>
        <taxon>Dothideomycetes incertae sedis</taxon>
        <taxon>Trypetheliales</taxon>
        <taxon>Trypetheliaceae</taxon>
        <taxon>Viridothelium</taxon>
    </lineage>
</organism>
<dbReference type="GO" id="GO:0061630">
    <property type="term" value="F:ubiquitin protein ligase activity"/>
    <property type="evidence" value="ECO:0007669"/>
    <property type="project" value="UniProtKB-EC"/>
</dbReference>
<dbReference type="Gene3D" id="3.30.40.10">
    <property type="entry name" value="Zinc/RING finger domain, C3HC4 (zinc finger)"/>
    <property type="match status" value="1"/>
</dbReference>
<dbReference type="Pfam" id="PF04564">
    <property type="entry name" value="U-box"/>
    <property type="match status" value="1"/>
</dbReference>
<dbReference type="InterPro" id="IPR013083">
    <property type="entry name" value="Znf_RING/FYVE/PHD"/>
</dbReference>
<dbReference type="GO" id="GO:0003755">
    <property type="term" value="F:peptidyl-prolyl cis-trans isomerase activity"/>
    <property type="evidence" value="ECO:0007669"/>
    <property type="project" value="UniProtKB-KW"/>
</dbReference>
<dbReference type="SMART" id="SM00504">
    <property type="entry name" value="Ubox"/>
    <property type="match status" value="1"/>
</dbReference>
<reference evidence="8" key="1">
    <citation type="journal article" date="2020" name="Stud. Mycol.">
        <title>101 Dothideomycetes genomes: a test case for predicting lifestyles and emergence of pathogens.</title>
        <authorList>
            <person name="Haridas S."/>
            <person name="Albert R."/>
            <person name="Binder M."/>
            <person name="Bloem J."/>
            <person name="Labutti K."/>
            <person name="Salamov A."/>
            <person name="Andreopoulos B."/>
            <person name="Baker S."/>
            <person name="Barry K."/>
            <person name="Bills G."/>
            <person name="Bluhm B."/>
            <person name="Cannon C."/>
            <person name="Castanera R."/>
            <person name="Culley D."/>
            <person name="Daum C."/>
            <person name="Ezra D."/>
            <person name="Gonzalez J."/>
            <person name="Henrissat B."/>
            <person name="Kuo A."/>
            <person name="Liang C."/>
            <person name="Lipzen A."/>
            <person name="Lutzoni F."/>
            <person name="Magnuson J."/>
            <person name="Mondo S."/>
            <person name="Nolan M."/>
            <person name="Ohm R."/>
            <person name="Pangilinan J."/>
            <person name="Park H.-J."/>
            <person name="Ramirez L."/>
            <person name="Alfaro M."/>
            <person name="Sun H."/>
            <person name="Tritt A."/>
            <person name="Yoshinaga Y."/>
            <person name="Zwiers L.-H."/>
            <person name="Turgeon B."/>
            <person name="Goodwin S."/>
            <person name="Spatafora J."/>
            <person name="Crous P."/>
            <person name="Grigoriev I."/>
        </authorList>
    </citation>
    <scope>NUCLEOTIDE SEQUENCE</scope>
    <source>
        <strain evidence="8">Tuck. ex Michener</strain>
    </source>
</reference>
<dbReference type="OrthoDB" id="629492at2759"/>
<dbReference type="GO" id="GO:0006515">
    <property type="term" value="P:protein quality control for misfolded or incompletely synthesized proteins"/>
    <property type="evidence" value="ECO:0007669"/>
    <property type="project" value="TreeGrafter"/>
</dbReference>